<dbReference type="AlphaFoldDB" id="A0AAF0Y7B9"/>
<reference evidence="3" key="1">
    <citation type="submission" date="2023-10" db="EMBL/GenBank/DDBJ databases">
        <authorList>
            <person name="Noh H."/>
        </authorList>
    </citation>
    <scope>NUCLEOTIDE SEQUENCE</scope>
    <source>
        <strain evidence="3">DUCC4014</strain>
    </source>
</reference>
<dbReference type="RefSeq" id="XP_062627432.1">
    <property type="nucleotide sequence ID" value="XM_062771448.1"/>
</dbReference>
<evidence type="ECO:0000259" key="2">
    <source>
        <dbReference type="SMART" id="SM00860"/>
    </source>
</evidence>
<dbReference type="GO" id="GO:0043332">
    <property type="term" value="C:mating projection tip"/>
    <property type="evidence" value="ECO:0007669"/>
    <property type="project" value="TreeGrafter"/>
</dbReference>
<dbReference type="SUPFAM" id="SSF160631">
    <property type="entry name" value="SMI1/KNR4-like"/>
    <property type="match status" value="1"/>
</dbReference>
<protein>
    <submittedName>
        <fullName evidence="3">KNR4/SMI1</fullName>
    </submittedName>
</protein>
<dbReference type="SMART" id="SM00860">
    <property type="entry name" value="SMI1_KNR4"/>
    <property type="match status" value="1"/>
</dbReference>
<dbReference type="Pfam" id="PF09346">
    <property type="entry name" value="SMI1_KNR4"/>
    <property type="match status" value="1"/>
</dbReference>
<dbReference type="GeneID" id="87808159"/>
<keyword evidence="4" id="KW-1185">Reference proteome</keyword>
<dbReference type="Proteomes" id="UP000827549">
    <property type="component" value="Chromosome 3"/>
</dbReference>
<dbReference type="GO" id="GO:0070880">
    <property type="term" value="P:fungal-type cell wall beta-glucan biosynthetic process"/>
    <property type="evidence" value="ECO:0007669"/>
    <property type="project" value="TreeGrafter"/>
</dbReference>
<feature type="compositionally biased region" description="Low complexity" evidence="1">
    <location>
        <begin position="607"/>
        <end position="625"/>
    </location>
</feature>
<feature type="domain" description="Knr4/Smi1-like" evidence="2">
    <location>
        <begin position="115"/>
        <end position="269"/>
    </location>
</feature>
<accession>A0AAF0Y7B9</accession>
<name>A0AAF0Y7B9_9TREE</name>
<feature type="compositionally biased region" description="Low complexity" evidence="1">
    <location>
        <begin position="354"/>
        <end position="365"/>
    </location>
</feature>
<evidence type="ECO:0000313" key="3">
    <source>
        <dbReference type="EMBL" id="WOO81400.1"/>
    </source>
</evidence>
<feature type="compositionally biased region" description="Polar residues" evidence="1">
    <location>
        <begin position="437"/>
        <end position="449"/>
    </location>
</feature>
<dbReference type="PANTHER" id="PTHR47432">
    <property type="entry name" value="CELL WALL ASSEMBLY REGULATOR SMI1"/>
    <property type="match status" value="1"/>
</dbReference>
<feature type="compositionally biased region" description="Basic and acidic residues" evidence="1">
    <location>
        <begin position="366"/>
        <end position="381"/>
    </location>
</feature>
<feature type="compositionally biased region" description="Low complexity" evidence="1">
    <location>
        <begin position="722"/>
        <end position="736"/>
    </location>
</feature>
<feature type="compositionally biased region" description="Basic and acidic residues" evidence="1">
    <location>
        <begin position="647"/>
        <end position="656"/>
    </location>
</feature>
<gene>
    <name evidence="3" type="primary">YALI0B20570g</name>
    <name evidence="3" type="ORF">LOC62_03G004928</name>
</gene>
<feature type="region of interest" description="Disordered" evidence="1">
    <location>
        <begin position="543"/>
        <end position="755"/>
    </location>
</feature>
<feature type="region of interest" description="Disordered" evidence="1">
    <location>
        <begin position="353"/>
        <end position="484"/>
    </location>
</feature>
<feature type="compositionally biased region" description="Polar residues" evidence="1">
    <location>
        <begin position="591"/>
        <end position="606"/>
    </location>
</feature>
<sequence>MPFLQSITNLFGGSGGGSASSSRGGHNARRSIAMTQDAFAMPSSARYGNANLEPHDLSPGPSRRNSAYTSSYPPSAGEGFAPTSTSYPPLSHTFHRLRNALGDSFPELVDSLNLPSEAAIISEFEHELGCPLPPAVRESFLVADGQDLEGGGGGIFYGLYLLPLDEVVREWQFWRQVEVDPRTGANPVVLATMASIPPQWVKSVYACRGWLPLVSDRTGNYVGVDLDPGPAGHWGQVIIFGRDFDRKCVVWRGEGEGGWGKWLAAFVDEVEAGENWETDKSLNSDDEEELGYGSYNGAQTYGDLGRTLQLAGEYRGWSVLEAWWDKSTRQWEALGLGMDVNEIERGLDEARRLTGGTAAAPGSSAKGKDKEESDAAIEIRSRAQAGTIDIPEPPDVTSPKGPPSPGDHESLLPPSSPEAPVPAIFVPNQLGGPSPTAARQITPLATTSDHPLKPDNDLLSPPARSLPGQKRQSRRVPPPAPVALDLPTRADVQAAQAVARAEATGLRGGWIMNLDTSTGAAQRRTHNVSPSLDAEMVDIDLEGGRQESFGTPRMRAVDHERQAEDDRLSQLGIEHRRTGGTLSPQLLAMSRTPSPLSRNQSFDRTQGASGVHSASSSSTAGGPPSRDSLSTPPPGSVAAAASSLIREPPRVVDSPRSRSPAGGDVEREIIRGNAARRRSSATPQREDSSGGRTRDNSLLSADSHDGLLIAPTATSEPLSGATTLTRSPPTITTTLPADSEPNGAKATTPSTPKARAAVDKLVDGLEEVAL</sequence>
<feature type="compositionally biased region" description="Basic and acidic residues" evidence="1">
    <location>
        <begin position="555"/>
        <end position="577"/>
    </location>
</feature>
<proteinExistence type="predicted"/>
<dbReference type="InterPro" id="IPR018958">
    <property type="entry name" value="Knr4/Smi1-like_dom"/>
</dbReference>
<feature type="compositionally biased region" description="Pro residues" evidence="1">
    <location>
        <begin position="391"/>
        <end position="405"/>
    </location>
</feature>
<dbReference type="InterPro" id="IPR037883">
    <property type="entry name" value="Knr4/Smi1-like_sf"/>
</dbReference>
<evidence type="ECO:0000256" key="1">
    <source>
        <dbReference type="SAM" id="MobiDB-lite"/>
    </source>
</evidence>
<feature type="compositionally biased region" description="Polar residues" evidence="1">
    <location>
        <begin position="63"/>
        <end position="73"/>
    </location>
</feature>
<evidence type="ECO:0000313" key="4">
    <source>
        <dbReference type="Proteomes" id="UP000827549"/>
    </source>
</evidence>
<feature type="compositionally biased region" description="Polar residues" evidence="1">
    <location>
        <begin position="712"/>
        <end position="721"/>
    </location>
</feature>
<dbReference type="EMBL" id="CP086716">
    <property type="protein sequence ID" value="WOO81400.1"/>
    <property type="molecule type" value="Genomic_DNA"/>
</dbReference>
<feature type="compositionally biased region" description="Basic and acidic residues" evidence="1">
    <location>
        <begin position="684"/>
        <end position="695"/>
    </location>
</feature>
<feature type="region of interest" description="Disordered" evidence="1">
    <location>
        <begin position="46"/>
        <end position="84"/>
    </location>
</feature>
<organism evidence="3 4">
    <name type="scientific">Vanrija pseudolonga</name>
    <dbReference type="NCBI Taxonomy" id="143232"/>
    <lineage>
        <taxon>Eukaryota</taxon>
        <taxon>Fungi</taxon>
        <taxon>Dikarya</taxon>
        <taxon>Basidiomycota</taxon>
        <taxon>Agaricomycotina</taxon>
        <taxon>Tremellomycetes</taxon>
        <taxon>Trichosporonales</taxon>
        <taxon>Trichosporonaceae</taxon>
        <taxon>Vanrija</taxon>
    </lineage>
</organism>
<dbReference type="PANTHER" id="PTHR47432:SF1">
    <property type="entry name" value="CELL WALL ASSEMBLY REGULATOR SMI1"/>
    <property type="match status" value="1"/>
</dbReference>
<dbReference type="InterPro" id="IPR051873">
    <property type="entry name" value="KNR4/SMI1_regulator"/>
</dbReference>